<keyword evidence="3" id="KW-1185">Reference proteome</keyword>
<proteinExistence type="predicted"/>
<feature type="region of interest" description="Disordered" evidence="1">
    <location>
        <begin position="27"/>
        <end position="57"/>
    </location>
</feature>
<evidence type="ECO:0000313" key="3">
    <source>
        <dbReference type="Proteomes" id="UP001190700"/>
    </source>
</evidence>
<reference evidence="2 3" key="1">
    <citation type="journal article" date="2015" name="Genome Biol. Evol.">
        <title>Comparative Genomics of a Bacterivorous Green Alga Reveals Evolutionary Causalities and Consequences of Phago-Mixotrophic Mode of Nutrition.</title>
        <authorList>
            <person name="Burns J.A."/>
            <person name="Paasch A."/>
            <person name="Narechania A."/>
            <person name="Kim E."/>
        </authorList>
    </citation>
    <scope>NUCLEOTIDE SEQUENCE [LARGE SCALE GENOMIC DNA]</scope>
    <source>
        <strain evidence="2 3">PLY_AMNH</strain>
    </source>
</reference>
<gene>
    <name evidence="2" type="ORF">CYMTET_3330</name>
</gene>
<accession>A0AAE0H3D2</accession>
<dbReference type="EMBL" id="LGRX02000194">
    <property type="protein sequence ID" value="KAK3289239.1"/>
    <property type="molecule type" value="Genomic_DNA"/>
</dbReference>
<sequence length="77" mass="8724">MVQGQWQKYILAGPDLQSAKHLYYNTSAESEELNPATGTPRPFAPRDMPGRRHGQPFFIDASIGARRAQEVRRCTSY</sequence>
<name>A0AAE0H3D2_9CHLO</name>
<comment type="caution">
    <text evidence="2">The sequence shown here is derived from an EMBL/GenBank/DDBJ whole genome shotgun (WGS) entry which is preliminary data.</text>
</comment>
<evidence type="ECO:0000256" key="1">
    <source>
        <dbReference type="SAM" id="MobiDB-lite"/>
    </source>
</evidence>
<dbReference type="AlphaFoldDB" id="A0AAE0H3D2"/>
<dbReference type="Proteomes" id="UP001190700">
    <property type="component" value="Unassembled WGS sequence"/>
</dbReference>
<protein>
    <submittedName>
        <fullName evidence="2">Uncharacterized protein</fullName>
    </submittedName>
</protein>
<evidence type="ECO:0000313" key="2">
    <source>
        <dbReference type="EMBL" id="KAK3289239.1"/>
    </source>
</evidence>
<organism evidence="2 3">
    <name type="scientific">Cymbomonas tetramitiformis</name>
    <dbReference type="NCBI Taxonomy" id="36881"/>
    <lineage>
        <taxon>Eukaryota</taxon>
        <taxon>Viridiplantae</taxon>
        <taxon>Chlorophyta</taxon>
        <taxon>Pyramimonadophyceae</taxon>
        <taxon>Pyramimonadales</taxon>
        <taxon>Pyramimonadaceae</taxon>
        <taxon>Cymbomonas</taxon>
    </lineage>
</organism>